<evidence type="ECO:0000313" key="6">
    <source>
        <dbReference type="EMBL" id="MDZ7276727.1"/>
    </source>
</evidence>
<comment type="caution">
    <text evidence="6">The sequence shown here is derived from an EMBL/GenBank/DDBJ whole genome shotgun (WGS) entry which is preliminary data.</text>
</comment>
<gene>
    <name evidence="6" type="ORF">N4G40_00315</name>
</gene>
<keyword evidence="3" id="KW-0804">Transcription</keyword>
<evidence type="ECO:0000313" key="7">
    <source>
        <dbReference type="Proteomes" id="UP001288620"/>
    </source>
</evidence>
<dbReference type="CDD" id="cd01392">
    <property type="entry name" value="HTH_LacI"/>
    <property type="match status" value="1"/>
</dbReference>
<accession>A0ABU5L9U9</accession>
<dbReference type="InterPro" id="IPR000843">
    <property type="entry name" value="HTH_LacI"/>
</dbReference>
<dbReference type="Gene3D" id="3.40.50.2300">
    <property type="match status" value="2"/>
</dbReference>
<dbReference type="RefSeq" id="WP_322540967.1">
    <property type="nucleotide sequence ID" value="NZ_JAOBTT010000001.1"/>
</dbReference>
<dbReference type="EMBL" id="JAOBTT010000001">
    <property type="protein sequence ID" value="MDZ7276727.1"/>
    <property type="molecule type" value="Genomic_DNA"/>
</dbReference>
<feature type="signal peptide" evidence="4">
    <location>
        <begin position="1"/>
        <end position="20"/>
    </location>
</feature>
<evidence type="ECO:0000256" key="1">
    <source>
        <dbReference type="ARBA" id="ARBA00023015"/>
    </source>
</evidence>
<dbReference type="PROSITE" id="PS50932">
    <property type="entry name" value="HTH_LACI_2"/>
    <property type="match status" value="1"/>
</dbReference>
<keyword evidence="2" id="KW-0238">DNA-binding</keyword>
<dbReference type="Pfam" id="PF00356">
    <property type="entry name" value="LacI"/>
    <property type="match status" value="1"/>
</dbReference>
<reference evidence="7" key="1">
    <citation type="submission" date="2023-07" db="EMBL/GenBank/DDBJ databases">
        <title>Structural and functional analysis of rice phyllospheric bacteria for their antimicrobial properties and defense elicitation against blast disease.</title>
        <authorList>
            <person name="Sahu K.P."/>
            <person name="Asharani P."/>
            <person name="Kumar M."/>
            <person name="Reddy B."/>
            <person name="Kumar A."/>
        </authorList>
    </citation>
    <scope>NUCLEOTIDE SEQUENCE [LARGE SCALE GENOMIC DNA]</scope>
    <source>
        <strain evidence="7">OsEp_Plm_30P10</strain>
    </source>
</reference>
<dbReference type="InterPro" id="IPR001761">
    <property type="entry name" value="Peripla_BP/Lac1_sug-bd_dom"/>
</dbReference>
<dbReference type="InterPro" id="IPR028082">
    <property type="entry name" value="Peripla_BP_I"/>
</dbReference>
<dbReference type="SUPFAM" id="SSF53822">
    <property type="entry name" value="Periplasmic binding protein-like I"/>
    <property type="match status" value="1"/>
</dbReference>
<evidence type="ECO:0000259" key="5">
    <source>
        <dbReference type="PROSITE" id="PS50932"/>
    </source>
</evidence>
<dbReference type="SUPFAM" id="SSF47413">
    <property type="entry name" value="lambda repressor-like DNA-binding domains"/>
    <property type="match status" value="1"/>
</dbReference>
<keyword evidence="4" id="KW-0732">Signal</keyword>
<dbReference type="InterPro" id="IPR010982">
    <property type="entry name" value="Lambda_DNA-bd_dom_sf"/>
</dbReference>
<protein>
    <submittedName>
        <fullName evidence="6">LacI family transcriptional regulator</fullName>
    </submittedName>
</protein>
<evidence type="ECO:0000256" key="4">
    <source>
        <dbReference type="SAM" id="SignalP"/>
    </source>
</evidence>
<evidence type="ECO:0000256" key="2">
    <source>
        <dbReference type="ARBA" id="ARBA00023125"/>
    </source>
</evidence>
<dbReference type="Pfam" id="PF00532">
    <property type="entry name" value="Peripla_BP_1"/>
    <property type="match status" value="1"/>
</dbReference>
<dbReference type="PANTHER" id="PTHR30146">
    <property type="entry name" value="LACI-RELATED TRANSCRIPTIONAL REPRESSOR"/>
    <property type="match status" value="1"/>
</dbReference>
<dbReference type="PANTHER" id="PTHR30146:SF109">
    <property type="entry name" value="HTH-TYPE TRANSCRIPTIONAL REGULATOR GALS"/>
    <property type="match status" value="1"/>
</dbReference>
<keyword evidence="7" id="KW-1185">Reference proteome</keyword>
<sequence length="334" mass="36871">MSLKAIAAALGLSVTTVSRALNGYDDVADVTRKRVEQEAALRGYRPNAAARRLKTGRANAVGLVFPVSTASLNDSYYSDMLLTLDQRLAQHDIDLMILPEKPQDQLRPPMRMLRSGALDALIMTHTTPYDLRLVRLQQKGYRFLTLGRSQLPQPYAWFDYDNHAGTLLAAEHCLQRGLTRLAYLGGCEASTYILDRRQGFIDALAQHSTPQSPDRMAALPPTRRSGYQQTLAWLADAQPPQAIVTDCAPLGEGAAIALSQAGYLRGPQAIPLFVYDGLPHDSIIDHPVNAILQLTQQRLGERVAEMVLQLLNDVPPGELQTLWQPRLQLTSDAQ</sequence>
<name>A0ABU5L9U9_9GAMM</name>
<dbReference type="SMART" id="SM00354">
    <property type="entry name" value="HTH_LACI"/>
    <property type="match status" value="1"/>
</dbReference>
<dbReference type="Proteomes" id="UP001288620">
    <property type="component" value="Unassembled WGS sequence"/>
</dbReference>
<feature type="chain" id="PRO_5045097185" evidence="4">
    <location>
        <begin position="21"/>
        <end position="334"/>
    </location>
</feature>
<proteinExistence type="predicted"/>
<evidence type="ECO:0000256" key="3">
    <source>
        <dbReference type="ARBA" id="ARBA00023163"/>
    </source>
</evidence>
<feature type="domain" description="HTH lacI-type" evidence="5">
    <location>
        <begin position="1"/>
        <end position="55"/>
    </location>
</feature>
<dbReference type="Gene3D" id="1.10.260.40">
    <property type="entry name" value="lambda repressor-like DNA-binding domains"/>
    <property type="match status" value="1"/>
</dbReference>
<organism evidence="6 7">
    <name type="scientific">Pantoea eucrina</name>
    <dbReference type="NCBI Taxonomy" id="472693"/>
    <lineage>
        <taxon>Bacteria</taxon>
        <taxon>Pseudomonadati</taxon>
        <taxon>Pseudomonadota</taxon>
        <taxon>Gammaproteobacteria</taxon>
        <taxon>Enterobacterales</taxon>
        <taxon>Erwiniaceae</taxon>
        <taxon>Pantoea</taxon>
    </lineage>
</organism>
<keyword evidence="1" id="KW-0805">Transcription regulation</keyword>